<evidence type="ECO:0000259" key="1">
    <source>
        <dbReference type="Pfam" id="PF12937"/>
    </source>
</evidence>
<reference evidence="2 3" key="1">
    <citation type="submission" date="2018-11" db="EMBL/GenBank/DDBJ databases">
        <title>Genome assembly of Steccherinum ochraceum LE-BIN_3174, the white-rot fungus of the Steccherinaceae family (The Residual Polyporoid clade, Polyporales, Basidiomycota).</title>
        <authorList>
            <person name="Fedorova T.V."/>
            <person name="Glazunova O.A."/>
            <person name="Landesman E.O."/>
            <person name="Moiseenko K.V."/>
            <person name="Psurtseva N.V."/>
            <person name="Savinova O.S."/>
            <person name="Shakhova N.V."/>
            <person name="Tyazhelova T.V."/>
            <person name="Vasina D.V."/>
        </authorList>
    </citation>
    <scope>NUCLEOTIDE SEQUENCE [LARGE SCALE GENOMIC DNA]</scope>
    <source>
        <strain evidence="2 3">LE-BIN_3174</strain>
    </source>
</reference>
<dbReference type="Proteomes" id="UP000292702">
    <property type="component" value="Unassembled WGS sequence"/>
</dbReference>
<organism evidence="2 3">
    <name type="scientific">Steccherinum ochraceum</name>
    <dbReference type="NCBI Taxonomy" id="92696"/>
    <lineage>
        <taxon>Eukaryota</taxon>
        <taxon>Fungi</taxon>
        <taxon>Dikarya</taxon>
        <taxon>Basidiomycota</taxon>
        <taxon>Agaricomycotina</taxon>
        <taxon>Agaricomycetes</taxon>
        <taxon>Polyporales</taxon>
        <taxon>Steccherinaceae</taxon>
        <taxon>Steccherinum</taxon>
    </lineage>
</organism>
<dbReference type="SUPFAM" id="SSF81383">
    <property type="entry name" value="F-box domain"/>
    <property type="match status" value="1"/>
</dbReference>
<evidence type="ECO:0000313" key="2">
    <source>
        <dbReference type="EMBL" id="TCD71697.1"/>
    </source>
</evidence>
<comment type="caution">
    <text evidence="2">The sequence shown here is derived from an EMBL/GenBank/DDBJ whole genome shotgun (WGS) entry which is preliminary data.</text>
</comment>
<gene>
    <name evidence="2" type="ORF">EIP91_005463</name>
</gene>
<dbReference type="InterPro" id="IPR036047">
    <property type="entry name" value="F-box-like_dom_sf"/>
</dbReference>
<keyword evidence="3" id="KW-1185">Reference proteome</keyword>
<dbReference type="InterPro" id="IPR001810">
    <property type="entry name" value="F-box_dom"/>
</dbReference>
<dbReference type="Gene3D" id="1.20.1280.50">
    <property type="match status" value="1"/>
</dbReference>
<dbReference type="SUPFAM" id="SSF52047">
    <property type="entry name" value="RNI-like"/>
    <property type="match status" value="1"/>
</dbReference>
<sequence length="588" mass="66633">MFLPRFDYWRGSLSRRPSSVLNIRSTCDSDGKQPENSIPDQLQIVLEQRRRLNTLTDISQLPTELLLKIFSFCVDFDLYEKSSEDHMLKTPYRWSCITHVCHHWRDVALHDPQLWSHVSFTADSHYNAVPAFLYRSRDLLLTLEVAETEDFAYDPAVEAVQGILSQVHRARALHFRVSRAAWVDLVPEESETSVIQAPHLTSVRMHELHRYNSKLPRFFTDILDAPNLQELVLSGYLISWASPFIRRPGLTKLAVLASSLDGTLSTMLDAIKAMPRLKHLELKISTFTSEIRYHPRTAEPEVNLPDLTYLSIDMQTRCTTTIVQALVLSPAATLIIEPEVFWDDDDVDRDIYDLLDILAEKFKQYGHPFHGLAVGTLLSTRPLLVNFYREAPPDLQSYSRQERLARFFGESTSSTTTSPLVRVRLPSRTGVLDNTLSTFPFPSFNVDTVLICNILQGTVKILRETPQVSTLRLVGPILFVKQLLVILESRAEGDGGTSGWFLPRLRVVEIERMRFEPTGLSGYGGALIDAINARRGSGCGIERLVIKDCVGLFAEDIQTMRSSIRGCEVVWDGNVLFQPKYGVEGEEP</sequence>
<dbReference type="OrthoDB" id="3353710at2759"/>
<dbReference type="AlphaFoldDB" id="A0A4V2MXW3"/>
<dbReference type="Gene3D" id="3.80.10.10">
    <property type="entry name" value="Ribonuclease Inhibitor"/>
    <property type="match status" value="1"/>
</dbReference>
<proteinExistence type="predicted"/>
<feature type="domain" description="F-box" evidence="1">
    <location>
        <begin position="58"/>
        <end position="120"/>
    </location>
</feature>
<protein>
    <recommendedName>
        <fullName evidence="1">F-box domain-containing protein</fullName>
    </recommendedName>
</protein>
<dbReference type="InterPro" id="IPR032675">
    <property type="entry name" value="LRR_dom_sf"/>
</dbReference>
<name>A0A4V2MXW3_9APHY</name>
<dbReference type="Pfam" id="PF12937">
    <property type="entry name" value="F-box-like"/>
    <property type="match status" value="1"/>
</dbReference>
<evidence type="ECO:0000313" key="3">
    <source>
        <dbReference type="Proteomes" id="UP000292702"/>
    </source>
</evidence>
<dbReference type="EMBL" id="RWJN01000003">
    <property type="protein sequence ID" value="TCD71697.1"/>
    <property type="molecule type" value="Genomic_DNA"/>
</dbReference>
<accession>A0A4V2MXW3</accession>